<sequence length="76" mass="8621">MITLRSSPKQDGKKKHRKNKKKSVIVTDSTNVKSDLESRIHAVKPLWDQTLTMITNLHKAASTTDRTHTHTHCTST</sequence>
<reference evidence="2" key="1">
    <citation type="journal article" date="2023" name="bioRxiv">
        <title>Improved chromosome-level genome assembly for marigold (Tagetes erecta).</title>
        <authorList>
            <person name="Jiang F."/>
            <person name="Yuan L."/>
            <person name="Wang S."/>
            <person name="Wang H."/>
            <person name="Xu D."/>
            <person name="Wang A."/>
            <person name="Fan W."/>
        </authorList>
    </citation>
    <scope>NUCLEOTIDE SEQUENCE</scope>
    <source>
        <strain evidence="2">WSJ</strain>
        <tissue evidence="2">Leaf</tissue>
    </source>
</reference>
<evidence type="ECO:0000313" key="3">
    <source>
        <dbReference type="Proteomes" id="UP001229421"/>
    </source>
</evidence>
<dbReference type="AlphaFoldDB" id="A0AAD8NIQ6"/>
<protein>
    <submittedName>
        <fullName evidence="2">Uncharacterized protein</fullName>
    </submittedName>
</protein>
<name>A0AAD8NIQ6_TARER</name>
<gene>
    <name evidence="2" type="ORF">QVD17_36118</name>
</gene>
<comment type="caution">
    <text evidence="2">The sequence shown here is derived from an EMBL/GenBank/DDBJ whole genome shotgun (WGS) entry which is preliminary data.</text>
</comment>
<proteinExistence type="predicted"/>
<feature type="compositionally biased region" description="Basic residues" evidence="1">
    <location>
        <begin position="12"/>
        <end position="23"/>
    </location>
</feature>
<dbReference type="EMBL" id="JAUHHV010000010">
    <property type="protein sequence ID" value="KAK1409591.1"/>
    <property type="molecule type" value="Genomic_DNA"/>
</dbReference>
<feature type="region of interest" description="Disordered" evidence="1">
    <location>
        <begin position="1"/>
        <end position="26"/>
    </location>
</feature>
<dbReference type="Proteomes" id="UP001229421">
    <property type="component" value="Unassembled WGS sequence"/>
</dbReference>
<accession>A0AAD8NIQ6</accession>
<evidence type="ECO:0000256" key="1">
    <source>
        <dbReference type="SAM" id="MobiDB-lite"/>
    </source>
</evidence>
<keyword evidence="3" id="KW-1185">Reference proteome</keyword>
<evidence type="ECO:0000313" key="2">
    <source>
        <dbReference type="EMBL" id="KAK1409591.1"/>
    </source>
</evidence>
<organism evidence="2 3">
    <name type="scientific">Tagetes erecta</name>
    <name type="common">African marigold</name>
    <dbReference type="NCBI Taxonomy" id="13708"/>
    <lineage>
        <taxon>Eukaryota</taxon>
        <taxon>Viridiplantae</taxon>
        <taxon>Streptophyta</taxon>
        <taxon>Embryophyta</taxon>
        <taxon>Tracheophyta</taxon>
        <taxon>Spermatophyta</taxon>
        <taxon>Magnoliopsida</taxon>
        <taxon>eudicotyledons</taxon>
        <taxon>Gunneridae</taxon>
        <taxon>Pentapetalae</taxon>
        <taxon>asterids</taxon>
        <taxon>campanulids</taxon>
        <taxon>Asterales</taxon>
        <taxon>Asteraceae</taxon>
        <taxon>Asteroideae</taxon>
        <taxon>Heliantheae alliance</taxon>
        <taxon>Tageteae</taxon>
        <taxon>Tagetes</taxon>
    </lineage>
</organism>